<dbReference type="PANTHER" id="PTHR37451">
    <property type="entry name" value="MARVEL DOMAIN"/>
    <property type="match status" value="1"/>
</dbReference>
<evidence type="ECO:0000256" key="2">
    <source>
        <dbReference type="ARBA" id="ARBA00022692"/>
    </source>
</evidence>
<feature type="domain" description="MARVEL" evidence="6">
    <location>
        <begin position="8"/>
        <end position="138"/>
    </location>
</feature>
<keyword evidence="3 5" id="KW-1133">Transmembrane helix</keyword>
<evidence type="ECO:0000313" key="7">
    <source>
        <dbReference type="EMBL" id="PNP41075.1"/>
    </source>
</evidence>
<feature type="transmembrane region" description="Helical" evidence="5">
    <location>
        <begin position="87"/>
        <end position="109"/>
    </location>
</feature>
<comment type="caution">
    <text evidence="7">The sequence shown here is derived from an EMBL/GenBank/DDBJ whole genome shotgun (WGS) entry which is preliminary data.</text>
</comment>
<evidence type="ECO:0000256" key="3">
    <source>
        <dbReference type="ARBA" id="ARBA00022989"/>
    </source>
</evidence>
<evidence type="ECO:0000313" key="8">
    <source>
        <dbReference type="Proteomes" id="UP000236546"/>
    </source>
</evidence>
<sequence>MFTMPVKPRTLIICVRALQGIMAAASIGLTAYVVNWHLRGSHLSTPPSINFLLFCPIFTLASVLYIELTPRFASRAIRPRISLGVEATNCIFYFSGFIAVAICLGDLAFCNGPVCMAGRGAAVLAAVQFSLWMFSAILATKEIFKGGSGQIKLPGRGRGTGDVEL</sequence>
<dbReference type="AlphaFoldDB" id="A0A2K0T6C4"/>
<keyword evidence="2 5" id="KW-0812">Transmembrane</keyword>
<reference evidence="7 8" key="1">
    <citation type="submission" date="2017-02" db="EMBL/GenBank/DDBJ databases">
        <title>Genomes of Trichoderma spp. with biocontrol activity.</title>
        <authorList>
            <person name="Gardiner D."/>
            <person name="Kazan K."/>
            <person name="Vos C."/>
            <person name="Harvey P."/>
        </authorList>
    </citation>
    <scope>NUCLEOTIDE SEQUENCE [LARGE SCALE GENOMIC DNA]</scope>
    <source>
        <strain evidence="7 8">A5MH</strain>
    </source>
</reference>
<accession>A0A2K0T6C4</accession>
<dbReference type="Pfam" id="PF01284">
    <property type="entry name" value="MARVEL"/>
    <property type="match status" value="1"/>
</dbReference>
<evidence type="ECO:0000256" key="1">
    <source>
        <dbReference type="ARBA" id="ARBA00004141"/>
    </source>
</evidence>
<feature type="transmembrane region" description="Helical" evidence="5">
    <location>
        <begin position="121"/>
        <end position="140"/>
    </location>
</feature>
<organism evidence="7 8">
    <name type="scientific">Trichoderma gamsii</name>
    <dbReference type="NCBI Taxonomy" id="398673"/>
    <lineage>
        <taxon>Eukaryota</taxon>
        <taxon>Fungi</taxon>
        <taxon>Dikarya</taxon>
        <taxon>Ascomycota</taxon>
        <taxon>Pezizomycotina</taxon>
        <taxon>Sordariomycetes</taxon>
        <taxon>Hypocreomycetidae</taxon>
        <taxon>Hypocreales</taxon>
        <taxon>Hypocreaceae</taxon>
        <taxon>Trichoderma</taxon>
    </lineage>
</organism>
<dbReference type="InterPro" id="IPR008253">
    <property type="entry name" value="Marvel"/>
</dbReference>
<evidence type="ECO:0000259" key="6">
    <source>
        <dbReference type="Pfam" id="PF01284"/>
    </source>
</evidence>
<protein>
    <recommendedName>
        <fullName evidence="6">MARVEL domain-containing protein</fullName>
    </recommendedName>
</protein>
<dbReference type="EMBL" id="MTYH01000059">
    <property type="protein sequence ID" value="PNP41075.1"/>
    <property type="molecule type" value="Genomic_DNA"/>
</dbReference>
<dbReference type="OrthoDB" id="2117453at2759"/>
<proteinExistence type="predicted"/>
<dbReference type="GO" id="GO:0016020">
    <property type="term" value="C:membrane"/>
    <property type="evidence" value="ECO:0007669"/>
    <property type="project" value="UniProtKB-SubCell"/>
</dbReference>
<evidence type="ECO:0000256" key="4">
    <source>
        <dbReference type="ARBA" id="ARBA00023136"/>
    </source>
</evidence>
<evidence type="ECO:0000256" key="5">
    <source>
        <dbReference type="SAM" id="Phobius"/>
    </source>
</evidence>
<gene>
    <name evidence="7" type="ORF">TGAMA5MH_06945</name>
</gene>
<keyword evidence="4 5" id="KW-0472">Membrane</keyword>
<comment type="subcellular location">
    <subcellularLocation>
        <location evidence="1">Membrane</location>
        <topology evidence="1">Multi-pass membrane protein</topology>
    </subcellularLocation>
</comment>
<dbReference type="Proteomes" id="UP000236546">
    <property type="component" value="Unassembled WGS sequence"/>
</dbReference>
<dbReference type="PANTHER" id="PTHR37451:SF5">
    <property type="entry name" value="MARVEL DOMAIN-CONTAINING PROTEIN"/>
    <property type="match status" value="1"/>
</dbReference>
<name>A0A2K0T6C4_9HYPO</name>
<feature type="transmembrane region" description="Helical" evidence="5">
    <location>
        <begin position="47"/>
        <end position="66"/>
    </location>
</feature>